<organism evidence="3 4">
    <name type="scientific">Linum tenue</name>
    <dbReference type="NCBI Taxonomy" id="586396"/>
    <lineage>
        <taxon>Eukaryota</taxon>
        <taxon>Viridiplantae</taxon>
        <taxon>Streptophyta</taxon>
        <taxon>Embryophyta</taxon>
        <taxon>Tracheophyta</taxon>
        <taxon>Spermatophyta</taxon>
        <taxon>Magnoliopsida</taxon>
        <taxon>eudicotyledons</taxon>
        <taxon>Gunneridae</taxon>
        <taxon>Pentapetalae</taxon>
        <taxon>rosids</taxon>
        <taxon>fabids</taxon>
        <taxon>Malpighiales</taxon>
        <taxon>Linaceae</taxon>
        <taxon>Linum</taxon>
    </lineage>
</organism>
<keyword evidence="4" id="KW-1185">Reference proteome</keyword>
<dbReference type="GO" id="GO:0005758">
    <property type="term" value="C:mitochondrial intermembrane space"/>
    <property type="evidence" value="ECO:0007669"/>
    <property type="project" value="TreeGrafter"/>
</dbReference>
<sequence>MGFLSKDKKSPILASTSPCADLRAAYHICFNKWYSEKFVKGQWDKIECLSEWESYRDCLSKHLDDKHLRRFLEAELVPSDLVNNAP</sequence>
<dbReference type="GO" id="GO:1990050">
    <property type="term" value="F:phosphatidic acid transfer activity"/>
    <property type="evidence" value="ECO:0007669"/>
    <property type="project" value="TreeGrafter"/>
</dbReference>
<gene>
    <name evidence="3" type="ORF">LITE_LOCUS19812</name>
</gene>
<evidence type="ECO:0000313" key="3">
    <source>
        <dbReference type="EMBL" id="CAI0424142.1"/>
    </source>
</evidence>
<evidence type="ECO:0000313" key="4">
    <source>
        <dbReference type="Proteomes" id="UP001154282"/>
    </source>
</evidence>
<proteinExistence type="inferred from homology"/>
<dbReference type="InterPro" id="IPR007918">
    <property type="entry name" value="MDM35_apoptosis"/>
</dbReference>
<dbReference type="AlphaFoldDB" id="A0AAV0KR49"/>
<dbReference type="PANTHER" id="PTHR46403:SF1">
    <property type="entry name" value="TP53-REGULATED INHIBITOR OF APOPTOSIS 1"/>
    <property type="match status" value="1"/>
</dbReference>
<accession>A0AAV0KR49</accession>
<dbReference type="EMBL" id="CAMGYJ010000005">
    <property type="protein sequence ID" value="CAI0424142.1"/>
    <property type="molecule type" value="Genomic_DNA"/>
</dbReference>
<dbReference type="Pfam" id="PF05254">
    <property type="entry name" value="UPF0203"/>
    <property type="match status" value="1"/>
</dbReference>
<reference evidence="3" key="1">
    <citation type="submission" date="2022-08" db="EMBL/GenBank/DDBJ databases">
        <authorList>
            <person name="Gutierrez-Valencia J."/>
        </authorList>
    </citation>
    <scope>NUCLEOTIDE SEQUENCE</scope>
</reference>
<comment type="similarity">
    <text evidence="1">Belongs to the TRIAP1/MDM35 family.</text>
</comment>
<dbReference type="GO" id="GO:0005829">
    <property type="term" value="C:cytosol"/>
    <property type="evidence" value="ECO:0007669"/>
    <property type="project" value="TreeGrafter"/>
</dbReference>
<dbReference type="GO" id="GO:0005634">
    <property type="term" value="C:nucleus"/>
    <property type="evidence" value="ECO:0007669"/>
    <property type="project" value="TreeGrafter"/>
</dbReference>
<protein>
    <submittedName>
        <fullName evidence="3">Uncharacterized protein</fullName>
    </submittedName>
</protein>
<evidence type="ECO:0000256" key="1">
    <source>
        <dbReference type="ARBA" id="ARBA00006196"/>
    </source>
</evidence>
<comment type="caution">
    <text evidence="3">The sequence shown here is derived from an EMBL/GenBank/DDBJ whole genome shotgun (WGS) entry which is preliminary data.</text>
</comment>
<dbReference type="GO" id="GO:0045332">
    <property type="term" value="P:phospholipid translocation"/>
    <property type="evidence" value="ECO:0007669"/>
    <property type="project" value="TreeGrafter"/>
</dbReference>
<keyword evidence="2" id="KW-1015">Disulfide bond</keyword>
<evidence type="ECO:0000256" key="2">
    <source>
        <dbReference type="ARBA" id="ARBA00023157"/>
    </source>
</evidence>
<dbReference type="Proteomes" id="UP001154282">
    <property type="component" value="Unassembled WGS sequence"/>
</dbReference>
<name>A0AAV0KR49_9ROSI</name>
<dbReference type="PROSITE" id="PS51808">
    <property type="entry name" value="CHCH"/>
    <property type="match status" value="1"/>
</dbReference>
<dbReference type="PANTHER" id="PTHR46403">
    <property type="entry name" value="TP53-REGULATED INHIBITOR OF APOPTOSIS 1"/>
    <property type="match status" value="1"/>
</dbReference>